<dbReference type="PANTHER" id="PTHR45436:SF5">
    <property type="entry name" value="SENSOR HISTIDINE KINASE TRCS"/>
    <property type="match status" value="1"/>
</dbReference>
<keyword evidence="9" id="KW-0902">Two-component regulatory system</keyword>
<evidence type="ECO:0000313" key="15">
    <source>
        <dbReference type="EMBL" id="MCT2587849.1"/>
    </source>
</evidence>
<keyword evidence="4" id="KW-0597">Phosphoprotein</keyword>
<dbReference type="PRINTS" id="PR00344">
    <property type="entry name" value="BCTRLSENSOR"/>
</dbReference>
<dbReference type="InterPro" id="IPR005467">
    <property type="entry name" value="His_kinase_dom"/>
</dbReference>
<feature type="signal peptide" evidence="12">
    <location>
        <begin position="1"/>
        <end position="20"/>
    </location>
</feature>
<dbReference type="Pfam" id="PF02518">
    <property type="entry name" value="HATPase_c"/>
    <property type="match status" value="1"/>
</dbReference>
<evidence type="ECO:0000256" key="5">
    <source>
        <dbReference type="ARBA" id="ARBA00022679"/>
    </source>
</evidence>
<dbReference type="Proteomes" id="UP001156441">
    <property type="component" value="Unassembled WGS sequence"/>
</dbReference>
<dbReference type="Gene3D" id="1.10.287.130">
    <property type="match status" value="1"/>
</dbReference>
<dbReference type="SUPFAM" id="SSF55874">
    <property type="entry name" value="ATPase domain of HSP90 chaperone/DNA topoisomerase II/histidine kinase"/>
    <property type="match status" value="1"/>
</dbReference>
<dbReference type="InterPro" id="IPR004358">
    <property type="entry name" value="Sig_transdc_His_kin-like_C"/>
</dbReference>
<accession>A0ABT2JIY5</accession>
<dbReference type="CDD" id="cd06225">
    <property type="entry name" value="HAMP"/>
    <property type="match status" value="1"/>
</dbReference>
<keyword evidence="5" id="KW-0808">Transferase</keyword>
<evidence type="ECO:0000259" key="14">
    <source>
        <dbReference type="PROSITE" id="PS50885"/>
    </source>
</evidence>
<comment type="subcellular location">
    <subcellularLocation>
        <location evidence="2">Cell membrane</location>
    </subcellularLocation>
</comment>
<feature type="chain" id="PRO_5047254621" description="histidine kinase" evidence="12">
    <location>
        <begin position="21"/>
        <end position="538"/>
    </location>
</feature>
<feature type="domain" description="HAMP" evidence="14">
    <location>
        <begin position="261"/>
        <end position="313"/>
    </location>
</feature>
<evidence type="ECO:0000256" key="11">
    <source>
        <dbReference type="SAM" id="MobiDB-lite"/>
    </source>
</evidence>
<keyword evidence="12" id="KW-0732">Signal</keyword>
<keyword evidence="16" id="KW-1185">Reference proteome</keyword>
<evidence type="ECO:0000256" key="2">
    <source>
        <dbReference type="ARBA" id="ARBA00004236"/>
    </source>
</evidence>
<dbReference type="EC" id="2.7.13.3" evidence="3"/>
<evidence type="ECO:0000313" key="16">
    <source>
        <dbReference type="Proteomes" id="UP001156441"/>
    </source>
</evidence>
<sequence length="538" mass="57331">MRRSLLPRLLGRSLAVAAIAAVGTALLTTRDPGDDTPLLSTDAEIRDALFTHANEHRSWNGVEPLVRALADRTGRRIALTTPDGERIADSAPVAALPSTPAARIDASAPPGRDVTPRPTVVARSAGFQLGFYVWQLTDEERRHRETLAAEAADCLRRDGTTPTRVHHRPTAAARPSGDPCVPSELHAPSAAGRRLAAEVAACQDAQCVQSARQSYVAPPADLWLGVGDRFDPLAPDTRWHTLATMAAILLLAAAVTVPATRRLLRPVRAVTAAARRLASGDHAPRVSVRGDDEVTRLAVTFNTMAAAIEERTRHRTALLGDVAHELRTPLTNVRTHLEAAQDGVLPMDPALVRSLIEESILLDRLVTDLHDLSAAESGTLPVHLEDSDLADLAARTVSAHRARAEASEVDLRLTVPGPVPVRADPARLRQALGNLVANALRHAPGGIVEVTVTADPVSVTVTDTGPGIAPEHLPHVFDRHYRAHPTGTGLGLAITRHIVEAHHGTVEVTSTPTTFTVHLPHPTTLTSGNRDDGRSSNG</sequence>
<keyword evidence="8" id="KW-1133">Transmembrane helix</keyword>
<feature type="domain" description="Histidine kinase" evidence="13">
    <location>
        <begin position="321"/>
        <end position="523"/>
    </location>
</feature>
<dbReference type="SUPFAM" id="SSF158472">
    <property type="entry name" value="HAMP domain-like"/>
    <property type="match status" value="1"/>
</dbReference>
<reference evidence="15 16" key="1">
    <citation type="submission" date="2021-02" db="EMBL/GenBank/DDBJ databases">
        <title>Actinophytocola xerophila sp. nov., isolated from soil of cotton cropping field.</title>
        <authorList>
            <person name="Huang R."/>
            <person name="Chen X."/>
            <person name="Ge X."/>
            <person name="Liu W."/>
        </authorList>
    </citation>
    <scope>NUCLEOTIDE SEQUENCE [LARGE SCALE GENOMIC DNA]</scope>
    <source>
        <strain evidence="15 16">S1-96</strain>
    </source>
</reference>
<dbReference type="SMART" id="SM00387">
    <property type="entry name" value="HATPase_c"/>
    <property type="match status" value="1"/>
</dbReference>
<dbReference type="InterPro" id="IPR050428">
    <property type="entry name" value="TCS_sensor_his_kinase"/>
</dbReference>
<dbReference type="CDD" id="cd00082">
    <property type="entry name" value="HisKA"/>
    <property type="match status" value="1"/>
</dbReference>
<keyword evidence="7 15" id="KW-0418">Kinase</keyword>
<evidence type="ECO:0000256" key="12">
    <source>
        <dbReference type="SAM" id="SignalP"/>
    </source>
</evidence>
<dbReference type="RefSeq" id="WP_260195760.1">
    <property type="nucleotide sequence ID" value="NZ_JAFFZE010000029.1"/>
</dbReference>
<dbReference type="GO" id="GO:0016301">
    <property type="term" value="F:kinase activity"/>
    <property type="evidence" value="ECO:0007669"/>
    <property type="project" value="UniProtKB-KW"/>
</dbReference>
<dbReference type="PROSITE" id="PS50885">
    <property type="entry name" value="HAMP"/>
    <property type="match status" value="1"/>
</dbReference>
<comment type="catalytic activity">
    <reaction evidence="1">
        <text>ATP + protein L-histidine = ADP + protein N-phospho-L-histidine.</text>
        <dbReference type="EC" id="2.7.13.3"/>
    </reaction>
</comment>
<keyword evidence="6" id="KW-0812">Transmembrane</keyword>
<gene>
    <name evidence="15" type="ORF">JT362_32515</name>
</gene>
<evidence type="ECO:0000256" key="8">
    <source>
        <dbReference type="ARBA" id="ARBA00022989"/>
    </source>
</evidence>
<dbReference type="Pfam" id="PF00512">
    <property type="entry name" value="HisKA"/>
    <property type="match status" value="1"/>
</dbReference>
<dbReference type="SUPFAM" id="SSF47384">
    <property type="entry name" value="Homodimeric domain of signal transducing histidine kinase"/>
    <property type="match status" value="1"/>
</dbReference>
<dbReference type="Gene3D" id="3.30.565.10">
    <property type="entry name" value="Histidine kinase-like ATPase, C-terminal domain"/>
    <property type="match status" value="1"/>
</dbReference>
<feature type="region of interest" description="Disordered" evidence="11">
    <location>
        <begin position="159"/>
        <end position="181"/>
    </location>
</feature>
<dbReference type="InterPro" id="IPR036097">
    <property type="entry name" value="HisK_dim/P_sf"/>
</dbReference>
<dbReference type="Gene3D" id="6.10.340.10">
    <property type="match status" value="1"/>
</dbReference>
<evidence type="ECO:0000256" key="3">
    <source>
        <dbReference type="ARBA" id="ARBA00012438"/>
    </source>
</evidence>
<evidence type="ECO:0000256" key="4">
    <source>
        <dbReference type="ARBA" id="ARBA00022553"/>
    </source>
</evidence>
<organism evidence="15 16">
    <name type="scientific">Actinophytocola gossypii</name>
    <dbReference type="NCBI Taxonomy" id="2812003"/>
    <lineage>
        <taxon>Bacteria</taxon>
        <taxon>Bacillati</taxon>
        <taxon>Actinomycetota</taxon>
        <taxon>Actinomycetes</taxon>
        <taxon>Pseudonocardiales</taxon>
        <taxon>Pseudonocardiaceae</taxon>
    </lineage>
</organism>
<dbReference type="InterPro" id="IPR003661">
    <property type="entry name" value="HisK_dim/P_dom"/>
</dbReference>
<dbReference type="EMBL" id="JAFFZE010000029">
    <property type="protein sequence ID" value="MCT2587849.1"/>
    <property type="molecule type" value="Genomic_DNA"/>
</dbReference>
<evidence type="ECO:0000256" key="1">
    <source>
        <dbReference type="ARBA" id="ARBA00000085"/>
    </source>
</evidence>
<evidence type="ECO:0000256" key="7">
    <source>
        <dbReference type="ARBA" id="ARBA00022777"/>
    </source>
</evidence>
<dbReference type="InterPro" id="IPR003660">
    <property type="entry name" value="HAMP_dom"/>
</dbReference>
<dbReference type="PROSITE" id="PS50109">
    <property type="entry name" value="HIS_KIN"/>
    <property type="match status" value="1"/>
</dbReference>
<evidence type="ECO:0000256" key="9">
    <source>
        <dbReference type="ARBA" id="ARBA00023012"/>
    </source>
</evidence>
<protein>
    <recommendedName>
        <fullName evidence="3">histidine kinase</fullName>
        <ecNumber evidence="3">2.7.13.3</ecNumber>
    </recommendedName>
</protein>
<dbReference type="SMART" id="SM00304">
    <property type="entry name" value="HAMP"/>
    <property type="match status" value="1"/>
</dbReference>
<proteinExistence type="predicted"/>
<evidence type="ECO:0000259" key="13">
    <source>
        <dbReference type="PROSITE" id="PS50109"/>
    </source>
</evidence>
<evidence type="ECO:0000256" key="6">
    <source>
        <dbReference type="ARBA" id="ARBA00022692"/>
    </source>
</evidence>
<comment type="caution">
    <text evidence="15">The sequence shown here is derived from an EMBL/GenBank/DDBJ whole genome shotgun (WGS) entry which is preliminary data.</text>
</comment>
<dbReference type="PANTHER" id="PTHR45436">
    <property type="entry name" value="SENSOR HISTIDINE KINASE YKOH"/>
    <property type="match status" value="1"/>
</dbReference>
<dbReference type="SMART" id="SM00388">
    <property type="entry name" value="HisKA"/>
    <property type="match status" value="1"/>
</dbReference>
<dbReference type="InterPro" id="IPR036890">
    <property type="entry name" value="HATPase_C_sf"/>
</dbReference>
<dbReference type="Pfam" id="PF00672">
    <property type="entry name" value="HAMP"/>
    <property type="match status" value="1"/>
</dbReference>
<dbReference type="InterPro" id="IPR003594">
    <property type="entry name" value="HATPase_dom"/>
</dbReference>
<keyword evidence="10" id="KW-0472">Membrane</keyword>
<evidence type="ECO:0000256" key="10">
    <source>
        <dbReference type="ARBA" id="ARBA00023136"/>
    </source>
</evidence>
<name>A0ABT2JIY5_9PSEU</name>